<dbReference type="Pfam" id="PF12833">
    <property type="entry name" value="HTH_18"/>
    <property type="match status" value="1"/>
</dbReference>
<sequence length="65" mass="7217">MGTSPRAWLIAARLRLACTLLESGDLTVEEIARRSGLGSAANLRLQFRRAYATTPLAYRAAFQHR</sequence>
<dbReference type="PANTHER" id="PTHR46796:SF2">
    <property type="entry name" value="TRANSCRIPTIONAL REGULATORY PROTEIN"/>
    <property type="match status" value="1"/>
</dbReference>
<dbReference type="InterPro" id="IPR018062">
    <property type="entry name" value="HTH_AraC-typ_CS"/>
</dbReference>
<evidence type="ECO:0000256" key="2">
    <source>
        <dbReference type="ARBA" id="ARBA00023125"/>
    </source>
</evidence>
<organism evidence="5 6">
    <name type="scientific">Micromonospora lutea</name>
    <dbReference type="NCBI Taxonomy" id="419825"/>
    <lineage>
        <taxon>Bacteria</taxon>
        <taxon>Bacillati</taxon>
        <taxon>Actinomycetota</taxon>
        <taxon>Actinomycetes</taxon>
        <taxon>Micromonosporales</taxon>
        <taxon>Micromonosporaceae</taxon>
        <taxon>Micromonospora</taxon>
    </lineage>
</organism>
<dbReference type="InterPro" id="IPR050204">
    <property type="entry name" value="AraC_XylS_family_regulators"/>
</dbReference>
<dbReference type="SUPFAM" id="SSF46689">
    <property type="entry name" value="Homeodomain-like"/>
    <property type="match status" value="1"/>
</dbReference>
<feature type="domain" description="HTH araC/xylS-type" evidence="4">
    <location>
        <begin position="1"/>
        <end position="61"/>
    </location>
</feature>
<dbReference type="PROSITE" id="PS00041">
    <property type="entry name" value="HTH_ARAC_FAMILY_1"/>
    <property type="match status" value="1"/>
</dbReference>
<evidence type="ECO:0000256" key="1">
    <source>
        <dbReference type="ARBA" id="ARBA00023015"/>
    </source>
</evidence>
<name>A0ABQ4J1C6_9ACTN</name>
<keyword evidence="1" id="KW-0805">Transcription regulation</keyword>
<gene>
    <name evidence="5" type="ORF">Vlu01_44320</name>
</gene>
<dbReference type="SMART" id="SM00342">
    <property type="entry name" value="HTH_ARAC"/>
    <property type="match status" value="1"/>
</dbReference>
<keyword evidence="6" id="KW-1185">Reference proteome</keyword>
<keyword evidence="3" id="KW-0804">Transcription</keyword>
<reference evidence="5 6" key="1">
    <citation type="submission" date="2021-01" db="EMBL/GenBank/DDBJ databases">
        <title>Whole genome shotgun sequence of Verrucosispora lutea NBRC 106530.</title>
        <authorList>
            <person name="Komaki H."/>
            <person name="Tamura T."/>
        </authorList>
    </citation>
    <scope>NUCLEOTIDE SEQUENCE [LARGE SCALE GENOMIC DNA]</scope>
    <source>
        <strain evidence="5 6">NBRC 106530</strain>
    </source>
</reference>
<evidence type="ECO:0000313" key="5">
    <source>
        <dbReference type="EMBL" id="GIJ23808.1"/>
    </source>
</evidence>
<dbReference type="InterPro" id="IPR009057">
    <property type="entry name" value="Homeodomain-like_sf"/>
</dbReference>
<comment type="caution">
    <text evidence="5">The sequence shown here is derived from an EMBL/GenBank/DDBJ whole genome shotgun (WGS) entry which is preliminary data.</text>
</comment>
<evidence type="ECO:0000313" key="6">
    <source>
        <dbReference type="Proteomes" id="UP000643165"/>
    </source>
</evidence>
<proteinExistence type="predicted"/>
<dbReference type="PROSITE" id="PS01124">
    <property type="entry name" value="HTH_ARAC_FAMILY_2"/>
    <property type="match status" value="1"/>
</dbReference>
<dbReference type="InterPro" id="IPR018060">
    <property type="entry name" value="HTH_AraC"/>
</dbReference>
<keyword evidence="2" id="KW-0238">DNA-binding</keyword>
<accession>A0ABQ4J1C6</accession>
<protein>
    <recommendedName>
        <fullName evidence="4">HTH araC/xylS-type domain-containing protein</fullName>
    </recommendedName>
</protein>
<evidence type="ECO:0000256" key="3">
    <source>
        <dbReference type="ARBA" id="ARBA00023163"/>
    </source>
</evidence>
<dbReference type="Proteomes" id="UP000643165">
    <property type="component" value="Unassembled WGS sequence"/>
</dbReference>
<dbReference type="Gene3D" id="1.10.10.60">
    <property type="entry name" value="Homeodomain-like"/>
    <property type="match status" value="1"/>
</dbReference>
<evidence type="ECO:0000259" key="4">
    <source>
        <dbReference type="PROSITE" id="PS01124"/>
    </source>
</evidence>
<dbReference type="EMBL" id="BOPB01000028">
    <property type="protein sequence ID" value="GIJ23808.1"/>
    <property type="molecule type" value="Genomic_DNA"/>
</dbReference>
<dbReference type="PANTHER" id="PTHR46796">
    <property type="entry name" value="HTH-TYPE TRANSCRIPTIONAL ACTIVATOR RHAS-RELATED"/>
    <property type="match status" value="1"/>
</dbReference>